<protein>
    <recommendedName>
        <fullName evidence="3">Tail fiber protein</fullName>
    </recommendedName>
</protein>
<dbReference type="AlphaFoldDB" id="A0A256F8I0"/>
<gene>
    <name evidence="1" type="ORF">CEV32_1463</name>
</gene>
<keyword evidence="2" id="KW-1185">Reference proteome</keyword>
<name>A0A256F8I0_9HYPH</name>
<reference evidence="1 2" key="1">
    <citation type="submission" date="2017-07" db="EMBL/GenBank/DDBJ databases">
        <title>Phylogenetic study on the rhizospheric bacterium Ochrobactrum sp. A44.</title>
        <authorList>
            <person name="Krzyzanowska D.M."/>
            <person name="Ossowicki A."/>
            <person name="Rajewska M."/>
            <person name="Maciag T."/>
            <person name="Kaczynski Z."/>
            <person name="Czerwicka M."/>
            <person name="Jafra S."/>
        </authorList>
    </citation>
    <scope>NUCLEOTIDE SEQUENCE [LARGE SCALE GENOMIC DNA]</scope>
    <source>
        <strain evidence="1 2">PR17</strain>
    </source>
</reference>
<dbReference type="Proteomes" id="UP000216345">
    <property type="component" value="Unassembled WGS sequence"/>
</dbReference>
<accession>A0A256F8I0</accession>
<evidence type="ECO:0000313" key="1">
    <source>
        <dbReference type="EMBL" id="OYR11165.1"/>
    </source>
</evidence>
<proteinExistence type="predicted"/>
<comment type="caution">
    <text evidence="1">The sequence shown here is derived from an EMBL/GenBank/DDBJ whole genome shotgun (WGS) entry which is preliminary data.</text>
</comment>
<organism evidence="1 2">
    <name type="scientific">Brucella rhizosphaerae</name>
    <dbReference type="NCBI Taxonomy" id="571254"/>
    <lineage>
        <taxon>Bacteria</taxon>
        <taxon>Pseudomonadati</taxon>
        <taxon>Pseudomonadota</taxon>
        <taxon>Alphaproteobacteria</taxon>
        <taxon>Hyphomicrobiales</taxon>
        <taxon>Brucellaceae</taxon>
        <taxon>Brucella/Ochrobactrum group</taxon>
        <taxon>Brucella</taxon>
    </lineage>
</organism>
<sequence length="492" mass="52120">MADINSSKWMEEDVLNVAPPPDGLPAGTPPTSLYDIIRADKGAIKRKDTRENPRKISSGTGAAYVLTFDVGPTEFVRGDRYSFIAHIANTGPASLKVNGQVARAIVNNDGSPISPNQINKDQIVELAFDGTSFRLLSTSTANPAFTGLTTLENLNVTGATTTKTITTTGTISIKSEANRILWFRDGDGKETGLIYNNSGNNNTHLRAYTPGETTYKEAILQPDGQLILSASPTSANAAATKTYVDNAFNKTVTAGNGLTGGGTISGGVTITLGAPTTVTNSTTNSVTATGHTHALSLVAGDITGALGYTPQTPAQVSSAITAATNGNMNGYAYPRRVGGVNMQFNWSGQGGQPTWVWGGSDGVNMYVYNPANFNVNSVGGWTQATISNQIEGRANAWAVQEARNRSVFNAITGQASLNSHGQEWQNTTGYDLMVQGQVTTTNTISLRVWNTTTGVTCTSNQFCRVRQGESIRIERSGSGSYSWTGYYFGVTR</sequence>
<dbReference type="RefSeq" id="WP_208620861.1">
    <property type="nucleotide sequence ID" value="NZ_JBHEEL010000007.1"/>
</dbReference>
<evidence type="ECO:0000313" key="2">
    <source>
        <dbReference type="Proteomes" id="UP000216345"/>
    </source>
</evidence>
<evidence type="ECO:0008006" key="3">
    <source>
        <dbReference type="Google" id="ProtNLM"/>
    </source>
</evidence>
<dbReference type="EMBL" id="NNRK01000033">
    <property type="protein sequence ID" value="OYR11165.1"/>
    <property type="molecule type" value="Genomic_DNA"/>
</dbReference>